<dbReference type="Pfam" id="PF14555">
    <property type="entry name" value="UBA_4"/>
    <property type="match status" value="1"/>
</dbReference>
<gene>
    <name evidence="5" type="ORF">C1SCF055_LOCUS26853</name>
</gene>
<feature type="coiled-coil region" evidence="1">
    <location>
        <begin position="1207"/>
        <end position="1234"/>
    </location>
</feature>
<proteinExistence type="predicted"/>
<feature type="transmembrane region" description="Helical" evidence="3">
    <location>
        <begin position="15"/>
        <end position="36"/>
    </location>
</feature>
<dbReference type="AlphaFoldDB" id="A0A9P1G4J5"/>
<keyword evidence="3" id="KW-0472">Membrane</keyword>
<evidence type="ECO:0000259" key="4">
    <source>
        <dbReference type="SMART" id="SM00594"/>
    </source>
</evidence>
<organism evidence="5">
    <name type="scientific">Cladocopium goreaui</name>
    <dbReference type="NCBI Taxonomy" id="2562237"/>
    <lineage>
        <taxon>Eukaryota</taxon>
        <taxon>Sar</taxon>
        <taxon>Alveolata</taxon>
        <taxon>Dinophyceae</taxon>
        <taxon>Suessiales</taxon>
        <taxon>Symbiodiniaceae</taxon>
        <taxon>Cladocopium</taxon>
    </lineage>
</organism>
<feature type="transmembrane region" description="Helical" evidence="3">
    <location>
        <begin position="572"/>
        <end position="592"/>
    </location>
</feature>
<protein>
    <submittedName>
        <fullName evidence="7">FAS-associated factor 2 (UBX domain-containing protein 3B) (UBX domain-containing protein 8)</fullName>
    </submittedName>
</protein>
<dbReference type="Pfam" id="PF21021">
    <property type="entry name" value="FAF1"/>
    <property type="match status" value="1"/>
</dbReference>
<feature type="domain" description="UAS" evidence="4">
    <location>
        <begin position="1065"/>
        <end position="1180"/>
    </location>
</feature>
<dbReference type="InterPro" id="IPR050730">
    <property type="entry name" value="UBX_domain-protein"/>
</dbReference>
<feature type="transmembrane region" description="Helical" evidence="3">
    <location>
        <begin position="638"/>
        <end position="657"/>
    </location>
</feature>
<dbReference type="OrthoDB" id="1026733at2759"/>
<feature type="compositionally biased region" description="Low complexity" evidence="2">
    <location>
        <begin position="251"/>
        <end position="260"/>
    </location>
</feature>
<evidence type="ECO:0000256" key="3">
    <source>
        <dbReference type="SAM" id="Phobius"/>
    </source>
</evidence>
<evidence type="ECO:0000313" key="6">
    <source>
        <dbReference type="EMBL" id="CAL1154134.1"/>
    </source>
</evidence>
<feature type="transmembrane region" description="Helical" evidence="3">
    <location>
        <begin position="508"/>
        <end position="527"/>
    </location>
</feature>
<keyword evidence="1" id="KW-0175">Coiled coil</keyword>
<keyword evidence="3" id="KW-0812">Transmembrane</keyword>
<reference evidence="6" key="2">
    <citation type="submission" date="2024-04" db="EMBL/GenBank/DDBJ databases">
        <authorList>
            <person name="Chen Y."/>
            <person name="Shah S."/>
            <person name="Dougan E. K."/>
            <person name="Thang M."/>
            <person name="Chan C."/>
        </authorList>
    </citation>
    <scope>NUCLEOTIDE SEQUENCE [LARGE SCALE GENOMIC DNA]</scope>
</reference>
<feature type="region of interest" description="Disordered" evidence="2">
    <location>
        <begin position="240"/>
        <end position="329"/>
    </location>
</feature>
<dbReference type="PANTHER" id="PTHR23322">
    <property type="entry name" value="FAS-ASSOCIATED PROTEIN"/>
    <property type="match status" value="1"/>
</dbReference>
<evidence type="ECO:0000313" key="5">
    <source>
        <dbReference type="EMBL" id="CAI4000759.1"/>
    </source>
</evidence>
<keyword evidence="3" id="KW-1133">Transmembrane helix</keyword>
<dbReference type="GO" id="GO:0005783">
    <property type="term" value="C:endoplasmic reticulum"/>
    <property type="evidence" value="ECO:0007669"/>
    <property type="project" value="TreeGrafter"/>
</dbReference>
<dbReference type="InterPro" id="IPR006577">
    <property type="entry name" value="UAS"/>
</dbReference>
<dbReference type="GO" id="GO:0036503">
    <property type="term" value="P:ERAD pathway"/>
    <property type="evidence" value="ECO:0007669"/>
    <property type="project" value="TreeGrafter"/>
</dbReference>
<dbReference type="Gene3D" id="3.40.30.10">
    <property type="entry name" value="Glutaredoxin"/>
    <property type="match status" value="1"/>
</dbReference>
<dbReference type="EMBL" id="CAMXCT010002835">
    <property type="protein sequence ID" value="CAI4000759.1"/>
    <property type="molecule type" value="Genomic_DNA"/>
</dbReference>
<dbReference type="Proteomes" id="UP001152797">
    <property type="component" value="Unassembled WGS sequence"/>
</dbReference>
<dbReference type="SUPFAM" id="SSF46934">
    <property type="entry name" value="UBA-like"/>
    <property type="match status" value="1"/>
</dbReference>
<evidence type="ECO:0000256" key="2">
    <source>
        <dbReference type="SAM" id="MobiDB-lite"/>
    </source>
</evidence>
<dbReference type="SMART" id="SM00594">
    <property type="entry name" value="UAS"/>
    <property type="match status" value="1"/>
</dbReference>
<dbReference type="CDD" id="cd14348">
    <property type="entry name" value="UBA_p47"/>
    <property type="match status" value="1"/>
</dbReference>
<dbReference type="PANTHER" id="PTHR23322:SF1">
    <property type="entry name" value="FAS-ASSOCIATED FACTOR 2"/>
    <property type="match status" value="1"/>
</dbReference>
<sequence>MGSPDTPSASERQWLWMPVVCTICLIIAVFAGCLRIGRIWCFNQSNAGTSRWYGIKVVLRISYAVGLVAGALGLADSLRRFYVHRDQAAQASEVFLFFPILTYAFLVGSCGLILLGRLCLLRNRQAAEQAYYACKQNAGISFLAGLTAGITQEVLCGFDDKEFSMPDAWRESCQLLGGSCGLICISLIVAQADGVEKHGAWNDDHETAKAYQAPEVTRQESASASILGDSFLPRRDQFSSRLPWTAPEPPEATWAPPVEATRQESCSLTDPLLRSPDCFRADSETGSAWGTEPERPQSDAKDGGRIEREQHAKRDAGTHESREAKATEGALAAPSGVVLSMGYARDAASCYRSLKGFKREMVNLKDSGDWILVGKDLRGAFGAAEFYSFRRWFLAPQGVPQGVPLFGTLRGLNSVALDVLVKSLNSPCSILHILRHVSSRPAVARQGVLGALIFSSSRRFAVERQFQIKSGRHAQATDRKQGSPLLCAVFSDRLPMYGGLASALHGRLALSAVLSSSTGGLALLLALCSSDEILRLGAALAACAFLPLARLLGCAVASRIRCWGSPNGRQIILEILSFFFTTLSSCLFAASLGESETWVMGLAVATVAQIRQPGRQGLSWGYFPQEATHRKVKAQLPWMFVSCVVLTLLCLILTWFLSTGSTFGPWICTGLVVLSSVELQGILMEGVTSSVAGDGSELLEGLLQPLSCEGPGLSRWLALAALANAIVYRQQAQTLAPGYRADIQPPPFAAQVFGLRGKARITVVSAFQAPDGRSFFAVYLQSALEVLREFTIRVQCIVAASRRKGAKAFDLAQLQVLETDVVQLAPLMRMAASGLSGWICLSRDLDSMGKVQREDALSKVLYELCGGLQALQRLISLRGLVDLCPDTVRCVQSSYEEAQHSLFQLLITFERCGLQQVVLPPQYKRMLEDVMFDIGWMSPENRKDCMEKIAQLQEVGGIDQQAARHLLEASEWNVEEALHLHFASDGQVPSTSSAVEGQPLLNGGLAAGLAGENFLSVARNGYAGYADRTAANSPAAEPQEKTFLGAISKAWTTASQALLGVASEDFQQWFQDRYGPPTPRFCKVPFGDAVQEALGERKLLMAWFHQEENTATQKLCREVLQNEQVLTNLQEDFLLWAGDTSRFEPSQVARLLGLQQFPSLVLLQPVANDFHANIPCVEWPLGTFCAPLHSCQFAVGNGSTLDSDMVIATIQMTAQDYREEVRNVQEELQRRDVQLAEDRRLREQQD</sequence>
<evidence type="ECO:0000313" key="7">
    <source>
        <dbReference type="EMBL" id="CAL4788071.1"/>
    </source>
</evidence>
<dbReference type="EMBL" id="CAMXCT030002835">
    <property type="protein sequence ID" value="CAL4788071.1"/>
    <property type="molecule type" value="Genomic_DNA"/>
</dbReference>
<dbReference type="EMBL" id="CAMXCT020002835">
    <property type="protein sequence ID" value="CAL1154134.1"/>
    <property type="molecule type" value="Genomic_DNA"/>
</dbReference>
<feature type="transmembrane region" description="Helical" evidence="3">
    <location>
        <begin position="533"/>
        <end position="552"/>
    </location>
</feature>
<feature type="transmembrane region" description="Helical" evidence="3">
    <location>
        <begin position="57"/>
        <end position="75"/>
    </location>
</feature>
<dbReference type="InterPro" id="IPR036249">
    <property type="entry name" value="Thioredoxin-like_sf"/>
</dbReference>
<dbReference type="SUPFAM" id="SSF52833">
    <property type="entry name" value="Thioredoxin-like"/>
    <property type="match status" value="1"/>
</dbReference>
<keyword evidence="8" id="KW-1185">Reference proteome</keyword>
<evidence type="ECO:0000256" key="1">
    <source>
        <dbReference type="SAM" id="Coils"/>
    </source>
</evidence>
<name>A0A9P1G4J5_9DINO</name>
<dbReference type="InterPro" id="IPR009060">
    <property type="entry name" value="UBA-like_sf"/>
</dbReference>
<feature type="transmembrane region" description="Helical" evidence="3">
    <location>
        <begin position="95"/>
        <end position="115"/>
    </location>
</feature>
<feature type="compositionally biased region" description="Basic and acidic residues" evidence="2">
    <location>
        <begin position="292"/>
        <end position="326"/>
    </location>
</feature>
<accession>A0A9P1G4J5</accession>
<dbReference type="Gene3D" id="1.10.8.10">
    <property type="entry name" value="DNA helicase RuvA subunit, C-terminal domain"/>
    <property type="match status" value="1"/>
</dbReference>
<comment type="caution">
    <text evidence="5">The sequence shown here is derived from an EMBL/GenBank/DDBJ whole genome shotgun (WGS) entry which is preliminary data.</text>
</comment>
<dbReference type="GO" id="GO:0043130">
    <property type="term" value="F:ubiquitin binding"/>
    <property type="evidence" value="ECO:0007669"/>
    <property type="project" value="TreeGrafter"/>
</dbReference>
<dbReference type="InterPro" id="IPR049483">
    <property type="entry name" value="FAF1_2-like_UAS"/>
</dbReference>
<reference evidence="5" key="1">
    <citation type="submission" date="2022-10" db="EMBL/GenBank/DDBJ databases">
        <authorList>
            <person name="Chen Y."/>
            <person name="Dougan E. K."/>
            <person name="Chan C."/>
            <person name="Rhodes N."/>
            <person name="Thang M."/>
        </authorList>
    </citation>
    <scope>NUCLEOTIDE SEQUENCE</scope>
</reference>
<evidence type="ECO:0000313" key="8">
    <source>
        <dbReference type="Proteomes" id="UP001152797"/>
    </source>
</evidence>